<dbReference type="InterPro" id="IPR025388">
    <property type="entry name" value="Alginate_export_dom"/>
</dbReference>
<accession>A0A255YS95</accession>
<organism evidence="2 3">
    <name type="scientific">Flavobacterium cyanobacteriorum</name>
    <dbReference type="NCBI Taxonomy" id="2022802"/>
    <lineage>
        <taxon>Bacteria</taxon>
        <taxon>Pseudomonadati</taxon>
        <taxon>Bacteroidota</taxon>
        <taxon>Flavobacteriia</taxon>
        <taxon>Flavobacteriales</taxon>
        <taxon>Flavobacteriaceae</taxon>
        <taxon>Flavobacterium</taxon>
    </lineage>
</organism>
<dbReference type="AlphaFoldDB" id="A0A255YS95"/>
<evidence type="ECO:0000313" key="2">
    <source>
        <dbReference type="EMBL" id="OYQ32082.1"/>
    </source>
</evidence>
<reference evidence="2 3" key="1">
    <citation type="submission" date="2017-07" db="EMBL/GenBank/DDBJ databases">
        <title>Flavobacterium cyanobacteriorum sp. nov., isolated from cyanobacterial aggregates in a eutrophic lake.</title>
        <authorList>
            <person name="Cai H."/>
        </authorList>
    </citation>
    <scope>NUCLEOTIDE SEQUENCE [LARGE SCALE GENOMIC DNA]</scope>
    <source>
        <strain evidence="2 3">TH021</strain>
    </source>
</reference>
<sequence length="450" mass="51011">MKAALLTALLALYCPYLRGQEISFRPLRYEEDHALYADDTVKSFYKKLKYTQLSAEPAIALSVGGELRLQYQFYDNENWGDAPDDHDGYLLTRSLLHADVRFSKAFRVFTQLQSSLASGRIDPNPLEHNPLELHQFFADAVAGRFTLRAGRQEFLYGSQRLIAVREGPNSRQSFDAVKVIYNTKDWQADAFYSQFVRNFKGNFNDRMNPDTKLWGFYNIIRLHQGFIIDLYYLGLYRKRGIFDDAAGTETRHSAGMRFSGKKAGWKHDAEALYQFGSSEDKAISAWTVSLNSSYQFNDTPLKPVLGIKTEYISGDREYDDNSLNTFNPLFPRGAYFGLAALIGPANLFDVHPFAELQVTEKIAIGLDYDFFWRASLNDGIYSPNTALIYTGRNSRRSHIGNQLGFEAGYAVNGFIELKAEGTWFDAGRYLKESGAGKDVLFFAATATLKL</sequence>
<protein>
    <recommendedName>
        <fullName evidence="1">Alginate export domain-containing protein</fullName>
    </recommendedName>
</protein>
<dbReference type="EMBL" id="NOXV01000304">
    <property type="protein sequence ID" value="OYQ32082.1"/>
    <property type="molecule type" value="Genomic_DNA"/>
</dbReference>
<comment type="caution">
    <text evidence="2">The sequence shown here is derived from an EMBL/GenBank/DDBJ whole genome shotgun (WGS) entry which is preliminary data.</text>
</comment>
<dbReference type="OrthoDB" id="311329at2"/>
<dbReference type="Proteomes" id="UP000216605">
    <property type="component" value="Unassembled WGS sequence"/>
</dbReference>
<evidence type="ECO:0000259" key="1">
    <source>
        <dbReference type="Pfam" id="PF13372"/>
    </source>
</evidence>
<name>A0A255YS95_9FLAO</name>
<dbReference type="InterPro" id="IPR053728">
    <property type="entry name" value="Alginate_Permeability_Chnl"/>
</dbReference>
<dbReference type="Gene3D" id="2.40.160.100">
    <property type="match status" value="1"/>
</dbReference>
<dbReference type="RefSeq" id="WP_094416805.1">
    <property type="nucleotide sequence ID" value="NZ_NOXV01000304.1"/>
</dbReference>
<keyword evidence="3" id="KW-1185">Reference proteome</keyword>
<proteinExistence type="predicted"/>
<dbReference type="Pfam" id="PF13372">
    <property type="entry name" value="Alginate_exp"/>
    <property type="match status" value="1"/>
</dbReference>
<gene>
    <name evidence="2" type="ORF">CHU92_14480</name>
</gene>
<feature type="domain" description="Alginate export" evidence="1">
    <location>
        <begin position="61"/>
        <end position="433"/>
    </location>
</feature>
<evidence type="ECO:0000313" key="3">
    <source>
        <dbReference type="Proteomes" id="UP000216605"/>
    </source>
</evidence>